<dbReference type="InterPro" id="IPR020841">
    <property type="entry name" value="PKS_Beta-ketoAc_synthase_dom"/>
</dbReference>
<feature type="active site" description="Proton donor; for dehydratase activity" evidence="4">
    <location>
        <position position="1613"/>
    </location>
</feature>
<feature type="region of interest" description="C-terminal hotdog fold" evidence="4">
    <location>
        <begin position="1552"/>
        <end position="1690"/>
    </location>
</feature>
<dbReference type="InterPro" id="IPR016035">
    <property type="entry name" value="Acyl_Trfase/lysoPLipase"/>
</dbReference>
<keyword evidence="3 9" id="KW-0808">Transferase</keyword>
<evidence type="ECO:0000256" key="4">
    <source>
        <dbReference type="PROSITE-ProRule" id="PRU01363"/>
    </source>
</evidence>
<dbReference type="SUPFAM" id="SSF51735">
    <property type="entry name" value="NAD(P)-binding Rossmann-fold domains"/>
    <property type="match status" value="2"/>
</dbReference>
<evidence type="ECO:0000256" key="3">
    <source>
        <dbReference type="ARBA" id="ARBA00022679"/>
    </source>
</evidence>
<dbReference type="Pfam" id="PF21089">
    <property type="entry name" value="PKS_DH_N"/>
    <property type="match status" value="1"/>
</dbReference>
<dbReference type="InterPro" id="IPR006162">
    <property type="entry name" value="Ppantetheine_attach_site"/>
</dbReference>
<feature type="domain" description="Carrier" evidence="6">
    <location>
        <begin position="1820"/>
        <end position="1896"/>
    </location>
</feature>
<evidence type="ECO:0000256" key="5">
    <source>
        <dbReference type="SAM" id="MobiDB-lite"/>
    </source>
</evidence>
<dbReference type="InterPro" id="IPR018201">
    <property type="entry name" value="Ketoacyl_synth_AS"/>
</dbReference>
<dbReference type="PROSITE" id="PS52004">
    <property type="entry name" value="KS3_2"/>
    <property type="match status" value="1"/>
</dbReference>
<dbReference type="GO" id="GO:0031177">
    <property type="term" value="F:phosphopantetheine binding"/>
    <property type="evidence" value="ECO:0007669"/>
    <property type="project" value="InterPro"/>
</dbReference>
<dbReference type="Pfam" id="PF00109">
    <property type="entry name" value="ketoacyl-synt"/>
    <property type="match status" value="1"/>
</dbReference>
<dbReference type="InterPro" id="IPR049900">
    <property type="entry name" value="PKS_mFAS_DH"/>
</dbReference>
<dbReference type="Gene3D" id="3.40.366.10">
    <property type="entry name" value="Malonyl-Coenzyme A Acyl Carrier Protein, domain 2"/>
    <property type="match status" value="1"/>
</dbReference>
<dbReference type="SUPFAM" id="SSF55048">
    <property type="entry name" value="Probable ACP-binding domain of malonyl-CoA ACP transacylase"/>
    <property type="match status" value="1"/>
</dbReference>
<keyword evidence="1" id="KW-0596">Phosphopantetheine</keyword>
<dbReference type="EMBL" id="CP053892">
    <property type="protein sequence ID" value="QKG18656.1"/>
    <property type="molecule type" value="Genomic_DNA"/>
</dbReference>
<dbReference type="SUPFAM" id="SSF52151">
    <property type="entry name" value="FabD/lysophospholipase-like"/>
    <property type="match status" value="1"/>
</dbReference>
<dbReference type="GO" id="GO:0005737">
    <property type="term" value="C:cytoplasm"/>
    <property type="evidence" value="ECO:0007669"/>
    <property type="project" value="TreeGrafter"/>
</dbReference>
<feature type="region of interest" description="Disordered" evidence="5">
    <location>
        <begin position="1754"/>
        <end position="1823"/>
    </location>
</feature>
<dbReference type="Pfam" id="PF02801">
    <property type="entry name" value="Ketoacyl-synt_C"/>
    <property type="match status" value="1"/>
</dbReference>
<accession>A0A7D3VRT6</accession>
<dbReference type="GO" id="GO:0004312">
    <property type="term" value="F:fatty acid synthase activity"/>
    <property type="evidence" value="ECO:0007669"/>
    <property type="project" value="TreeGrafter"/>
</dbReference>
<dbReference type="Proteomes" id="UP000501240">
    <property type="component" value="Chromosome"/>
</dbReference>
<dbReference type="InterPro" id="IPR009081">
    <property type="entry name" value="PP-bd_ACP"/>
</dbReference>
<dbReference type="EC" id="5.1.1.13" evidence="9"/>
<dbReference type="EC" id="2.3.1.94" evidence="9"/>
<feature type="active site" description="Proton acceptor; for dehydratase activity" evidence="4">
    <location>
        <position position="1444"/>
    </location>
</feature>
<dbReference type="InterPro" id="IPR020807">
    <property type="entry name" value="PKS_DH"/>
</dbReference>
<dbReference type="Gene3D" id="3.40.47.10">
    <property type="match status" value="1"/>
</dbReference>
<keyword evidence="10" id="KW-1185">Reference proteome</keyword>
<dbReference type="InterPro" id="IPR050091">
    <property type="entry name" value="PKS_NRPS_Biosynth_Enz"/>
</dbReference>
<dbReference type="InterPro" id="IPR016039">
    <property type="entry name" value="Thiolase-like"/>
</dbReference>
<feature type="domain" description="Ketosynthase family 3 (KS3)" evidence="7">
    <location>
        <begin position="11"/>
        <end position="457"/>
    </location>
</feature>
<evidence type="ECO:0000256" key="1">
    <source>
        <dbReference type="ARBA" id="ARBA00022450"/>
    </source>
</evidence>
<dbReference type="PROSITE" id="PS50075">
    <property type="entry name" value="CARRIER"/>
    <property type="match status" value="1"/>
</dbReference>
<evidence type="ECO:0000259" key="8">
    <source>
        <dbReference type="PROSITE" id="PS52019"/>
    </source>
</evidence>
<feature type="compositionally biased region" description="Polar residues" evidence="5">
    <location>
        <begin position="1779"/>
        <end position="1788"/>
    </location>
</feature>
<feature type="domain" description="PKS/mFAS DH" evidence="8">
    <location>
        <begin position="1409"/>
        <end position="1690"/>
    </location>
</feature>
<dbReference type="GO" id="GO:0005886">
    <property type="term" value="C:plasma membrane"/>
    <property type="evidence" value="ECO:0007669"/>
    <property type="project" value="TreeGrafter"/>
</dbReference>
<dbReference type="SMART" id="SM00827">
    <property type="entry name" value="PKS_AT"/>
    <property type="match status" value="1"/>
</dbReference>
<dbReference type="InterPro" id="IPR014043">
    <property type="entry name" value="Acyl_transferase_dom"/>
</dbReference>
<dbReference type="InterPro" id="IPR001227">
    <property type="entry name" value="Ac_transferase_dom_sf"/>
</dbReference>
<dbReference type="Gene3D" id="3.30.70.3290">
    <property type="match status" value="1"/>
</dbReference>
<feature type="region of interest" description="N-terminal hotdog fold" evidence="4">
    <location>
        <begin position="1409"/>
        <end position="1539"/>
    </location>
</feature>
<evidence type="ECO:0000256" key="2">
    <source>
        <dbReference type="ARBA" id="ARBA00022553"/>
    </source>
</evidence>
<dbReference type="InterPro" id="IPR057326">
    <property type="entry name" value="KR_dom"/>
</dbReference>
<organism evidence="9 10">
    <name type="scientific">Actinomadura verrucosospora</name>
    <dbReference type="NCBI Taxonomy" id="46165"/>
    <lineage>
        <taxon>Bacteria</taxon>
        <taxon>Bacillati</taxon>
        <taxon>Actinomycetota</taxon>
        <taxon>Actinomycetes</taxon>
        <taxon>Streptosporangiales</taxon>
        <taxon>Thermomonosporaceae</taxon>
        <taxon>Actinomadura</taxon>
    </lineage>
</organism>
<dbReference type="InterPro" id="IPR042104">
    <property type="entry name" value="PKS_dehydratase_sf"/>
</dbReference>
<gene>
    <name evidence="9" type="ORF">ACTIVE_0290</name>
</gene>
<dbReference type="Pfam" id="PF00698">
    <property type="entry name" value="Acyl_transf_1"/>
    <property type="match status" value="1"/>
</dbReference>
<proteinExistence type="predicted"/>
<dbReference type="InterPro" id="IPR036291">
    <property type="entry name" value="NAD(P)-bd_dom_sf"/>
</dbReference>
<dbReference type="PANTHER" id="PTHR43775:SF37">
    <property type="entry name" value="SI:DKEY-61P9.11"/>
    <property type="match status" value="1"/>
</dbReference>
<dbReference type="InterPro" id="IPR020806">
    <property type="entry name" value="PKS_PP-bd"/>
</dbReference>
<dbReference type="InterPro" id="IPR016036">
    <property type="entry name" value="Malonyl_transacylase_ACP-bd"/>
</dbReference>
<evidence type="ECO:0000313" key="10">
    <source>
        <dbReference type="Proteomes" id="UP000501240"/>
    </source>
</evidence>
<dbReference type="SMART" id="SM00825">
    <property type="entry name" value="PKS_KS"/>
    <property type="match status" value="1"/>
</dbReference>
<dbReference type="GO" id="GO:0047689">
    <property type="term" value="F:aspartate racemase activity"/>
    <property type="evidence" value="ECO:0007669"/>
    <property type="project" value="UniProtKB-EC"/>
</dbReference>
<dbReference type="PROSITE" id="PS52019">
    <property type="entry name" value="PKS_MFAS_DH"/>
    <property type="match status" value="1"/>
</dbReference>
<dbReference type="GO" id="GO:0004315">
    <property type="term" value="F:3-oxoacyl-[acyl-carrier-protein] synthase activity"/>
    <property type="evidence" value="ECO:0007669"/>
    <property type="project" value="InterPro"/>
</dbReference>
<keyword evidence="9" id="KW-0012">Acyltransferase</keyword>
<dbReference type="InterPro" id="IPR036736">
    <property type="entry name" value="ACP-like_sf"/>
</dbReference>
<evidence type="ECO:0000259" key="7">
    <source>
        <dbReference type="PROSITE" id="PS52004"/>
    </source>
</evidence>
<dbReference type="SMART" id="SM00823">
    <property type="entry name" value="PKS_PP"/>
    <property type="match status" value="1"/>
</dbReference>
<dbReference type="GO" id="GO:0047879">
    <property type="term" value="F:erythronolide synthase activity"/>
    <property type="evidence" value="ECO:0007669"/>
    <property type="project" value="UniProtKB-EC"/>
</dbReference>
<dbReference type="SMART" id="SM01294">
    <property type="entry name" value="PKS_PP_betabranch"/>
    <property type="match status" value="1"/>
</dbReference>
<evidence type="ECO:0000259" key="6">
    <source>
        <dbReference type="PROSITE" id="PS50075"/>
    </source>
</evidence>
<feature type="region of interest" description="Disordered" evidence="5">
    <location>
        <begin position="905"/>
        <end position="948"/>
    </location>
</feature>
<sequence length="1897" mass="195822">MTAGFDLAAGFEPVAVVGLAGRFPGAADVSEFWANIASGTDCITRLSDDELIAAGVGRASLRDPSYVKAAPVIAGGAEGFDAELFQMTPRDATVCDPQLRLFLETSHAALENAGYDPWAVPGAVGVFGATSPCRYVDTNVLADPAYSLDMGVDVLTNADYLATFTSYKLGLRGPSMTVLSACSSSLVAVHTACQSLASGESDVALAGGANIMYPYRTGYRWVPGGVQSPDGRCRPFDAAAAGTVFGDGAGVVVLKRLRDALVAGDSVRAVIRGTAVNNDGADKLSFSAPSLVGQSGAVFEAMSVAGLGPADIDYVEAHGTGTPLGDPIEVAALAEAYRLLGGEAAAESIALGSVKSNIGHLVAAAGIAGLIKTVLALEHERIPATAHFREPNPALDLDATPFRIADRTREWPARPALVGAAATAGPPPAAEPVGPPRRAGVSSLGVGGTNAHVVVEAAPAPVPIATPARPRIVVWSALAPEAERSARGRLAGHFAALAGDVASGGARPASADTGRFADAVATLQRGRTAHPVRGAVVSADAAHAAHALDSGAVVTGNAGDRRPLVFAFPGQGAAKARMAAGLYGTQRVFTEELDACLDSFEKHGSRLYDAWLDPDGDERVQETLRAQPLLFSVEYALARTWLAWGIEPGAVVGHSLGEVAAATVAGVFDLDDAVAFVAARAAAMQRAPRGAMVALRASEDEVRAVLPPDLVVAAVNAPDEVVVAGTDEAVRAFGTGGFPGRTLRTSHAFHSPAMDGAVSEVRQALDGVRLRPPALPLWSAATGGLLGADEATDPDFWAGQIRTPVRFADAAAALLADGPLTLLEVGPGQTLGRLIQRARPGLDLSVLASLPRSEPEAAEEAHLLGVLARLWTTGHDVGWDEMEPDRPLRRVAVPGYPYQRVRHWVDAPGTEPPPGRAAVTAPEGGTPEDTAAAEPAAAPSADRTPSPVAAVTERTWRDAPRSARPAGTVPRLRTLALLPADPSTAVSVVAALHSSGHDVIRVRPGSAFAVHGGPAGAEYADYNEYAEYTVRPGSPDDMARVVGDMAARGVRAEVLVHAWATMPWPPLTSANAGAAGDLGLHGLRVLLQEGLRGAGEASVRRLVLLTSGAVNVSGADEVDAAKAALAGAVPSLAAELPQLDCRLVDLAGRAAFDELADELRVPGPVVVALRGSRRWVPAAIPWRAFDDEARHGEAAGLRGRGVYLVTGGLGGLGIQVALGLARTGLRPCLALLGRGLPSGEAESAIREMTALGASVQVVRCDVADPAAVRTALAEVTRAAGPVNGVFHLAGVPGGGVLQRRDRDQVDAVLRPKVTGTLVLFEALADAALDFFVSFSSQAAISGSVGNADYGAANAALDALTAFHTPGPRGRRLSVNWPAWAWTGMAADLLASGVDVDGTQGGALGRPTRPPAAEAPKPDDGPAPGPVVTVESAAAAETSWALDEHRIDGVPIMPGTGHLDLVVRTYRERLLGTVRAPVVLEDVVFAQPMTAERPRTIVLTLVPAGAGAHRFTLGSRPADDDAAPLVQHAAGGIAPWDGAFDRRPADELRAGFQERVPGANRPSNGGPRGLMFGPRWMSIREKWVRRGEVLAELALPAPFLGDTAHHDLHPALLDLATGMAAHFGTDDLHLPFHYRRLTVPGKLPPAVLAHVRGRQEPSGVVADIEVLAPDGSVVAKAEGFRMRRAEPGAATARASHVPALADEREAVPAPDAGRAPATSVPRRAADDVPEAGIAPRDGVAILLRLLADRTPPQLAVRPQLAGRPVPLPPGMAAPEAPDPASTTPASTAWSEEAPAPPRSEPAPAAAEPAAVPATGADDGAAPSEQTLRDRLADIWRLTLGRSEISPDDDFFALGGDSLSAIQLIGRLRDLFGVTIGVGTVFDHPTLAALAVEIGREME</sequence>
<name>A0A7D3VRT6_ACTVE</name>
<dbReference type="Pfam" id="PF00550">
    <property type="entry name" value="PP-binding"/>
    <property type="match status" value="1"/>
</dbReference>
<keyword evidence="2" id="KW-0597">Phosphoprotein</keyword>
<dbReference type="InterPro" id="IPR014030">
    <property type="entry name" value="Ketoacyl_synth_N"/>
</dbReference>
<dbReference type="SUPFAM" id="SSF47336">
    <property type="entry name" value="ACP-like"/>
    <property type="match status" value="1"/>
</dbReference>
<dbReference type="SMART" id="SM00822">
    <property type="entry name" value="PKS_KR"/>
    <property type="match status" value="1"/>
</dbReference>
<dbReference type="Gene3D" id="3.40.50.720">
    <property type="entry name" value="NAD(P)-binding Rossmann-like Domain"/>
    <property type="match status" value="1"/>
</dbReference>
<feature type="region of interest" description="Disordered" evidence="5">
    <location>
        <begin position="1688"/>
        <end position="1730"/>
    </location>
</feature>
<dbReference type="RefSeq" id="WP_173092034.1">
    <property type="nucleotide sequence ID" value="NZ_CP053892.1"/>
</dbReference>
<dbReference type="GO" id="GO:0006633">
    <property type="term" value="P:fatty acid biosynthetic process"/>
    <property type="evidence" value="ECO:0007669"/>
    <property type="project" value="InterPro"/>
</dbReference>
<dbReference type="SUPFAM" id="SSF53901">
    <property type="entry name" value="Thiolase-like"/>
    <property type="match status" value="1"/>
</dbReference>
<feature type="compositionally biased region" description="Low complexity" evidence="5">
    <location>
        <begin position="927"/>
        <end position="942"/>
    </location>
</feature>
<dbReference type="Gene3D" id="3.10.129.110">
    <property type="entry name" value="Polyketide synthase dehydratase"/>
    <property type="match status" value="1"/>
</dbReference>
<dbReference type="CDD" id="cd00833">
    <property type="entry name" value="PKS"/>
    <property type="match status" value="1"/>
</dbReference>
<dbReference type="InterPro" id="IPR013968">
    <property type="entry name" value="PKS_KR"/>
</dbReference>
<dbReference type="Gene3D" id="1.10.1200.10">
    <property type="entry name" value="ACP-like"/>
    <property type="match status" value="1"/>
</dbReference>
<dbReference type="SMART" id="SM00826">
    <property type="entry name" value="PKS_DH"/>
    <property type="match status" value="1"/>
</dbReference>
<dbReference type="Pfam" id="PF08659">
    <property type="entry name" value="KR"/>
    <property type="match status" value="1"/>
</dbReference>
<dbReference type="PANTHER" id="PTHR43775">
    <property type="entry name" value="FATTY ACID SYNTHASE"/>
    <property type="match status" value="1"/>
</dbReference>
<dbReference type="InterPro" id="IPR049552">
    <property type="entry name" value="PKS_DH_N"/>
</dbReference>
<protein>
    <submittedName>
        <fullName evidence="9">6-deoxyerythronolide-B synthase, Aspartate racemase</fullName>
        <ecNumber evidence="9">2.3.1.94</ecNumber>
        <ecNumber evidence="9">5.1.1.13</ecNumber>
    </submittedName>
</protein>
<dbReference type="GO" id="GO:0071770">
    <property type="term" value="P:DIM/DIP cell wall layer assembly"/>
    <property type="evidence" value="ECO:0007669"/>
    <property type="project" value="TreeGrafter"/>
</dbReference>
<dbReference type="InterPro" id="IPR014031">
    <property type="entry name" value="Ketoacyl_synth_C"/>
</dbReference>
<feature type="compositionally biased region" description="Low complexity" evidence="5">
    <location>
        <begin position="1800"/>
        <end position="1812"/>
    </location>
</feature>
<keyword evidence="9" id="KW-0413">Isomerase</keyword>
<feature type="region of interest" description="Disordered" evidence="5">
    <location>
        <begin position="1397"/>
        <end position="1426"/>
    </location>
</feature>
<dbReference type="PROSITE" id="PS00012">
    <property type="entry name" value="PHOSPHOPANTETHEINE"/>
    <property type="match status" value="1"/>
</dbReference>
<dbReference type="Pfam" id="PF14765">
    <property type="entry name" value="PS-DH"/>
    <property type="match status" value="1"/>
</dbReference>
<evidence type="ECO:0000313" key="9">
    <source>
        <dbReference type="EMBL" id="QKG18656.1"/>
    </source>
</evidence>
<reference evidence="9 10" key="1">
    <citation type="submission" date="2020-05" db="EMBL/GenBank/DDBJ databases">
        <title>Actinomadura verrucosospora NRRL-B18236 (PFL_A860) Genome sequencing and assembly.</title>
        <authorList>
            <person name="Samborskyy M."/>
        </authorList>
    </citation>
    <scope>NUCLEOTIDE SEQUENCE [LARGE SCALE GENOMIC DNA]</scope>
    <source>
        <strain evidence="9 10">NRRL:B18236</strain>
    </source>
</reference>
<dbReference type="PROSITE" id="PS00606">
    <property type="entry name" value="KS3_1"/>
    <property type="match status" value="1"/>
</dbReference>
<dbReference type="InterPro" id="IPR049551">
    <property type="entry name" value="PKS_DH_C"/>
</dbReference>